<gene>
    <name evidence="9" type="ORF">METZ01_LOCUS35331</name>
</gene>
<dbReference type="EMBL" id="UINC01001508">
    <property type="protein sequence ID" value="SUZ82477.1"/>
    <property type="molecule type" value="Genomic_DNA"/>
</dbReference>
<proteinExistence type="inferred from homology"/>
<keyword evidence="6" id="KW-0057">Aromatic amino acid biosynthesis</keyword>
<evidence type="ECO:0000256" key="1">
    <source>
        <dbReference type="ARBA" id="ARBA00004811"/>
    </source>
</evidence>
<accession>A0A381QXQ2</accession>
<organism evidence="9">
    <name type="scientific">marine metagenome</name>
    <dbReference type="NCBI Taxonomy" id="408172"/>
    <lineage>
        <taxon>unclassified sequences</taxon>
        <taxon>metagenomes</taxon>
        <taxon>ecological metagenomes</taxon>
    </lineage>
</organism>
<dbReference type="GO" id="GO:0009073">
    <property type="term" value="P:aromatic amino acid family biosynthetic process"/>
    <property type="evidence" value="ECO:0007669"/>
    <property type="project" value="UniProtKB-KW"/>
</dbReference>
<dbReference type="GO" id="GO:0009423">
    <property type="term" value="P:chorismate biosynthetic process"/>
    <property type="evidence" value="ECO:0007669"/>
    <property type="project" value="UniProtKB-UniPathway"/>
</dbReference>
<sequence length="421" mass="45661">MRNEDPREVRAIERPFDLKLCLPGSKSVGLRQLAISALAHDSSAIQNLDRSSDINAMTNALGQFGVEIQRIGNSLNIDPTKFNFTSDVHLDLDMSGVSLRLLLAVSALRTGSTTFDGHASLRARPNQHLLEALKQLGCTVQSNDGRLPIAVSGPATGNSVRLQTSVTSQYLTALLLASPVFTQGLRVELVDTLTSAPYVELTLNEMARRGVSVQRDGNILKVKPQTYRGSNVDIEGDATASTYFAALATLHQSTVRLDNLALNTTQGDIEFLNVCERLGATVDRDHGGITISGPAQLNSLGEICMVDMPDAALTLMAMAPYLPDKTHITGLATLRHKECDRISCPAEELRKAGITAEEGPDYITIVPGNTHPATFDTHDDHRMAMSLAIFATRTPGCSIRDPSCVEKTYTNFWADLDRAYQ</sequence>
<dbReference type="CDD" id="cd01556">
    <property type="entry name" value="EPSP_synthase"/>
    <property type="match status" value="1"/>
</dbReference>
<dbReference type="Pfam" id="PF00275">
    <property type="entry name" value="EPSP_synthase"/>
    <property type="match status" value="1"/>
</dbReference>
<dbReference type="AlphaFoldDB" id="A0A381QXQ2"/>
<dbReference type="PANTHER" id="PTHR21090">
    <property type="entry name" value="AROM/DEHYDROQUINATE SYNTHASE"/>
    <property type="match status" value="1"/>
</dbReference>
<evidence type="ECO:0000256" key="2">
    <source>
        <dbReference type="ARBA" id="ARBA00009948"/>
    </source>
</evidence>
<dbReference type="InterPro" id="IPR001986">
    <property type="entry name" value="Enolpyruvate_Tfrase_dom"/>
</dbReference>
<dbReference type="GO" id="GO:0008652">
    <property type="term" value="P:amino acid biosynthetic process"/>
    <property type="evidence" value="ECO:0007669"/>
    <property type="project" value="UniProtKB-KW"/>
</dbReference>
<comment type="similarity">
    <text evidence="2">Belongs to the EPSP synthase family.</text>
</comment>
<keyword evidence="5" id="KW-0808">Transferase</keyword>
<dbReference type="UniPathway" id="UPA00053">
    <property type="reaction ID" value="UER00089"/>
</dbReference>
<name>A0A381QXQ2_9ZZZZ</name>
<evidence type="ECO:0000256" key="7">
    <source>
        <dbReference type="ARBA" id="ARBA00044633"/>
    </source>
</evidence>
<dbReference type="InterPro" id="IPR036968">
    <property type="entry name" value="Enolpyruvate_Tfrase_sf"/>
</dbReference>
<dbReference type="HAMAP" id="MF_00210">
    <property type="entry name" value="EPSP_synth"/>
    <property type="match status" value="1"/>
</dbReference>
<reference evidence="9" key="1">
    <citation type="submission" date="2018-05" db="EMBL/GenBank/DDBJ databases">
        <authorList>
            <person name="Lanie J.A."/>
            <person name="Ng W.-L."/>
            <person name="Kazmierczak K.M."/>
            <person name="Andrzejewski T.M."/>
            <person name="Davidsen T.M."/>
            <person name="Wayne K.J."/>
            <person name="Tettelin H."/>
            <person name="Glass J.I."/>
            <person name="Rusch D."/>
            <person name="Podicherti R."/>
            <person name="Tsui H.-C.T."/>
            <person name="Winkler M.E."/>
        </authorList>
    </citation>
    <scope>NUCLEOTIDE SEQUENCE</scope>
</reference>
<evidence type="ECO:0000256" key="3">
    <source>
        <dbReference type="ARBA" id="ARBA00012450"/>
    </source>
</evidence>
<dbReference type="InterPro" id="IPR013792">
    <property type="entry name" value="RNA3'P_cycl/enolpyr_Trfase_a/b"/>
</dbReference>
<dbReference type="Gene3D" id="3.65.10.10">
    <property type="entry name" value="Enolpyruvate transferase domain"/>
    <property type="match status" value="2"/>
</dbReference>
<comment type="catalytic activity">
    <reaction evidence="7">
        <text>3-phosphoshikimate + phosphoenolpyruvate = 5-O-(1-carboxyvinyl)-3-phosphoshikimate + phosphate</text>
        <dbReference type="Rhea" id="RHEA:21256"/>
        <dbReference type="ChEBI" id="CHEBI:43474"/>
        <dbReference type="ChEBI" id="CHEBI:57701"/>
        <dbReference type="ChEBI" id="CHEBI:58702"/>
        <dbReference type="ChEBI" id="CHEBI:145989"/>
        <dbReference type="EC" id="2.5.1.19"/>
    </reaction>
    <physiologicalReaction direction="left-to-right" evidence="7">
        <dbReference type="Rhea" id="RHEA:21257"/>
    </physiologicalReaction>
</comment>
<evidence type="ECO:0000259" key="8">
    <source>
        <dbReference type="Pfam" id="PF00275"/>
    </source>
</evidence>
<dbReference type="SUPFAM" id="SSF55205">
    <property type="entry name" value="EPT/RTPC-like"/>
    <property type="match status" value="1"/>
</dbReference>
<evidence type="ECO:0000313" key="9">
    <source>
        <dbReference type="EMBL" id="SUZ82477.1"/>
    </source>
</evidence>
<evidence type="ECO:0000256" key="4">
    <source>
        <dbReference type="ARBA" id="ARBA00022605"/>
    </source>
</evidence>
<comment type="pathway">
    <text evidence="1">Metabolic intermediate biosynthesis; chorismate biosynthesis; chorismate from D-erythrose 4-phosphate and phosphoenolpyruvate: step 6/7.</text>
</comment>
<dbReference type="NCBIfam" id="TIGR01356">
    <property type="entry name" value="aroA"/>
    <property type="match status" value="1"/>
</dbReference>
<dbReference type="PIRSF" id="PIRSF000505">
    <property type="entry name" value="EPSPS"/>
    <property type="match status" value="1"/>
</dbReference>
<evidence type="ECO:0000256" key="6">
    <source>
        <dbReference type="ARBA" id="ARBA00023141"/>
    </source>
</evidence>
<dbReference type="GO" id="GO:0003866">
    <property type="term" value="F:3-phosphoshikimate 1-carboxyvinyltransferase activity"/>
    <property type="evidence" value="ECO:0007669"/>
    <property type="project" value="UniProtKB-EC"/>
</dbReference>
<dbReference type="InterPro" id="IPR006264">
    <property type="entry name" value="EPSP_synthase"/>
</dbReference>
<dbReference type="PANTHER" id="PTHR21090:SF5">
    <property type="entry name" value="PENTAFUNCTIONAL AROM POLYPEPTIDE"/>
    <property type="match status" value="1"/>
</dbReference>
<dbReference type="EC" id="2.5.1.19" evidence="3"/>
<evidence type="ECO:0000256" key="5">
    <source>
        <dbReference type="ARBA" id="ARBA00022679"/>
    </source>
</evidence>
<feature type="domain" description="Enolpyruvate transferase" evidence="8">
    <location>
        <begin position="20"/>
        <end position="416"/>
    </location>
</feature>
<protein>
    <recommendedName>
        <fullName evidence="3">3-phosphoshikimate 1-carboxyvinyltransferase</fullName>
        <ecNumber evidence="3">2.5.1.19</ecNumber>
    </recommendedName>
</protein>
<keyword evidence="4" id="KW-0028">Amino-acid biosynthesis</keyword>